<dbReference type="Gene3D" id="3.10.520.10">
    <property type="entry name" value="ApbE-like domains"/>
    <property type="match status" value="1"/>
</dbReference>
<evidence type="ECO:0000313" key="13">
    <source>
        <dbReference type="EMBL" id="RDB68849.1"/>
    </source>
</evidence>
<dbReference type="AlphaFoldDB" id="A0A369MEA6"/>
<name>A0A369MEA6_EGGLN</name>
<keyword evidence="4 10" id="KW-0808">Transferase</keyword>
<evidence type="ECO:0000313" key="14">
    <source>
        <dbReference type="Proteomes" id="UP000253970"/>
    </source>
</evidence>
<evidence type="ECO:0000256" key="5">
    <source>
        <dbReference type="ARBA" id="ARBA00022723"/>
    </source>
</evidence>
<feature type="binding site" evidence="11">
    <location>
        <position position="320"/>
    </location>
    <ligand>
        <name>Mg(2+)</name>
        <dbReference type="ChEBI" id="CHEBI:18420"/>
    </ligand>
</feature>
<evidence type="ECO:0000256" key="1">
    <source>
        <dbReference type="ARBA" id="ARBA00011955"/>
    </source>
</evidence>
<keyword evidence="3 10" id="KW-0285">Flavoprotein</keyword>
<evidence type="ECO:0000256" key="3">
    <source>
        <dbReference type="ARBA" id="ARBA00022630"/>
    </source>
</evidence>
<dbReference type="EC" id="2.7.1.180" evidence="1 10"/>
<comment type="similarity">
    <text evidence="10">Belongs to the ApbE family.</text>
</comment>
<feature type="signal peptide" evidence="12">
    <location>
        <begin position="1"/>
        <end position="37"/>
    </location>
</feature>
<feature type="binding site" evidence="11">
    <location>
        <position position="202"/>
    </location>
    <ligand>
        <name>Mg(2+)</name>
        <dbReference type="ChEBI" id="CHEBI:18420"/>
    </ligand>
</feature>
<keyword evidence="5 10" id="KW-0479">Metal-binding</keyword>
<dbReference type="PANTHER" id="PTHR30040:SF2">
    <property type="entry name" value="FAD:PROTEIN FMN TRANSFERASE"/>
    <property type="match status" value="1"/>
</dbReference>
<reference evidence="13 14" key="1">
    <citation type="journal article" date="2018" name="Elife">
        <title>Discovery and characterization of a prevalent human gut bacterial enzyme sufficient for the inactivation of a family of plant toxins.</title>
        <authorList>
            <person name="Koppel N."/>
            <person name="Bisanz J.E."/>
            <person name="Pandelia M.E."/>
            <person name="Turnbaugh P.J."/>
            <person name="Balskus E.P."/>
        </authorList>
    </citation>
    <scope>NUCLEOTIDE SEQUENCE [LARGE SCALE GENOMIC DNA]</scope>
    <source>
        <strain evidence="13 14">W1 BHI 6</strain>
    </source>
</reference>
<accession>A0A369MEA6</accession>
<evidence type="ECO:0000256" key="10">
    <source>
        <dbReference type="PIRNR" id="PIRNR006268"/>
    </source>
</evidence>
<evidence type="ECO:0000256" key="6">
    <source>
        <dbReference type="ARBA" id="ARBA00022827"/>
    </source>
</evidence>
<evidence type="ECO:0000256" key="8">
    <source>
        <dbReference type="ARBA" id="ARBA00031306"/>
    </source>
</evidence>
<evidence type="ECO:0000256" key="12">
    <source>
        <dbReference type="SAM" id="SignalP"/>
    </source>
</evidence>
<dbReference type="PANTHER" id="PTHR30040">
    <property type="entry name" value="THIAMINE BIOSYNTHESIS LIPOPROTEIN APBE"/>
    <property type="match status" value="1"/>
</dbReference>
<comment type="cofactor">
    <cofactor evidence="11">
        <name>Mg(2+)</name>
        <dbReference type="ChEBI" id="CHEBI:18420"/>
    </cofactor>
    <cofactor evidence="11">
        <name>Mn(2+)</name>
        <dbReference type="ChEBI" id="CHEBI:29035"/>
    </cofactor>
    <text evidence="11">Magnesium. Can also use manganese.</text>
</comment>
<dbReference type="InterPro" id="IPR003374">
    <property type="entry name" value="ApbE-like_sf"/>
</dbReference>
<feature type="binding site" evidence="11">
    <location>
        <position position="316"/>
    </location>
    <ligand>
        <name>Mg(2+)</name>
        <dbReference type="ChEBI" id="CHEBI:18420"/>
    </ligand>
</feature>
<evidence type="ECO:0000256" key="11">
    <source>
        <dbReference type="PIRSR" id="PIRSR006268-2"/>
    </source>
</evidence>
<feature type="chain" id="PRO_5039902733" description="FAD:protein FMN transferase" evidence="12">
    <location>
        <begin position="38"/>
        <end position="379"/>
    </location>
</feature>
<keyword evidence="12" id="KW-0732">Signal</keyword>
<dbReference type="InterPro" id="IPR024932">
    <property type="entry name" value="ApbE"/>
</dbReference>
<dbReference type="GO" id="GO:0016740">
    <property type="term" value="F:transferase activity"/>
    <property type="evidence" value="ECO:0007669"/>
    <property type="project" value="UniProtKB-UniRule"/>
</dbReference>
<evidence type="ECO:0000256" key="2">
    <source>
        <dbReference type="ARBA" id="ARBA00016337"/>
    </source>
</evidence>
<evidence type="ECO:0000256" key="4">
    <source>
        <dbReference type="ARBA" id="ARBA00022679"/>
    </source>
</evidence>
<dbReference type="EMBL" id="PPTU01000017">
    <property type="protein sequence ID" value="RDB68849.1"/>
    <property type="molecule type" value="Genomic_DNA"/>
</dbReference>
<dbReference type="PIRSF" id="PIRSF006268">
    <property type="entry name" value="ApbE"/>
    <property type="match status" value="1"/>
</dbReference>
<protein>
    <recommendedName>
        <fullName evidence="2 10">FAD:protein FMN transferase</fullName>
        <ecNumber evidence="1 10">2.7.1.180</ecNumber>
    </recommendedName>
    <alternativeName>
        <fullName evidence="8 10">Flavin transferase</fullName>
    </alternativeName>
</protein>
<dbReference type="Pfam" id="PF02424">
    <property type="entry name" value="ApbE"/>
    <property type="match status" value="1"/>
</dbReference>
<proteinExistence type="inferred from homology"/>
<dbReference type="GO" id="GO:0046872">
    <property type="term" value="F:metal ion binding"/>
    <property type="evidence" value="ECO:0007669"/>
    <property type="project" value="UniProtKB-UniRule"/>
</dbReference>
<dbReference type="Proteomes" id="UP000253970">
    <property type="component" value="Unassembled WGS sequence"/>
</dbReference>
<sequence>MVKRFARQNRTTRSSRRSWTGRAFAALLACALGAALAVGPVGCAGGEPDGADVPTTTATSSFTAMDTGMTLTVHAASQAVADDSANACRQRVLELDELLAPENAASEIARANAAGGAPTAVSPATAALVAASLDAASQTGGAFDPTVYPLTSAWGFTTGDHRVPSTDELAALLPRVGYAAVQVDETAGTVTLEGGAQIDVGGVAKGFAADELRALLRERDITSALFDLGGNVTALGSKPDGSPWKVGVADPDDPGKLAGLLEVRDATVSTSGAYQRYFEGKDGTRYHHLLDPSTGYPAASDLASASVVGADGAQCDALSTACFVLGLDGALDLWRAAAADGDAAFDLVLIASDGRTFVTDSIADAYTPAAGTNAQVVRS</sequence>
<comment type="catalytic activity">
    <reaction evidence="9 10">
        <text>L-threonyl-[protein] + FAD = FMN-L-threonyl-[protein] + AMP + H(+)</text>
        <dbReference type="Rhea" id="RHEA:36847"/>
        <dbReference type="Rhea" id="RHEA-COMP:11060"/>
        <dbReference type="Rhea" id="RHEA-COMP:11061"/>
        <dbReference type="ChEBI" id="CHEBI:15378"/>
        <dbReference type="ChEBI" id="CHEBI:30013"/>
        <dbReference type="ChEBI" id="CHEBI:57692"/>
        <dbReference type="ChEBI" id="CHEBI:74257"/>
        <dbReference type="ChEBI" id="CHEBI:456215"/>
        <dbReference type="EC" id="2.7.1.180"/>
    </reaction>
</comment>
<evidence type="ECO:0000256" key="7">
    <source>
        <dbReference type="ARBA" id="ARBA00022842"/>
    </source>
</evidence>
<evidence type="ECO:0000256" key="9">
    <source>
        <dbReference type="ARBA" id="ARBA00048540"/>
    </source>
</evidence>
<organism evidence="13 14">
    <name type="scientific">Eggerthella lenta</name>
    <name type="common">Eubacterium lentum</name>
    <dbReference type="NCBI Taxonomy" id="84112"/>
    <lineage>
        <taxon>Bacteria</taxon>
        <taxon>Bacillati</taxon>
        <taxon>Actinomycetota</taxon>
        <taxon>Coriobacteriia</taxon>
        <taxon>Eggerthellales</taxon>
        <taxon>Eggerthellaceae</taxon>
        <taxon>Eggerthella</taxon>
    </lineage>
</organism>
<comment type="caution">
    <text evidence="13">The sequence shown here is derived from an EMBL/GenBank/DDBJ whole genome shotgun (WGS) entry which is preliminary data.</text>
</comment>
<dbReference type="SUPFAM" id="SSF143631">
    <property type="entry name" value="ApbE-like"/>
    <property type="match status" value="1"/>
</dbReference>
<gene>
    <name evidence="13" type="ORF">C1875_10840</name>
</gene>
<keyword evidence="6 10" id="KW-0274">FAD</keyword>
<keyword evidence="7 10" id="KW-0460">Magnesium</keyword>